<gene>
    <name evidence="2" type="ORF">GCM10022212_21910</name>
</gene>
<reference evidence="3" key="1">
    <citation type="journal article" date="2019" name="Int. J. Syst. Evol. Microbiol.">
        <title>The Global Catalogue of Microorganisms (GCM) 10K type strain sequencing project: providing services to taxonomists for standard genome sequencing and annotation.</title>
        <authorList>
            <consortium name="The Broad Institute Genomics Platform"/>
            <consortium name="The Broad Institute Genome Sequencing Center for Infectious Disease"/>
            <person name="Wu L."/>
            <person name="Ma J."/>
        </authorList>
    </citation>
    <scope>NUCLEOTIDE SEQUENCE [LARGE SCALE GENOMIC DNA]</scope>
    <source>
        <strain evidence="3">JCM 16673</strain>
    </source>
</reference>
<evidence type="ECO:0000256" key="1">
    <source>
        <dbReference type="SAM" id="MobiDB-lite"/>
    </source>
</evidence>
<proteinExistence type="predicted"/>
<protein>
    <recommendedName>
        <fullName evidence="4">SlyX protein</fullName>
    </recommendedName>
</protein>
<dbReference type="Gene3D" id="1.20.5.300">
    <property type="match status" value="1"/>
</dbReference>
<dbReference type="Pfam" id="PF04102">
    <property type="entry name" value="SlyX"/>
    <property type="match status" value="1"/>
</dbReference>
<feature type="compositionally biased region" description="Basic and acidic residues" evidence="1">
    <location>
        <begin position="59"/>
        <end position="68"/>
    </location>
</feature>
<sequence>MTEDRLIDIEIKLSRQEDLLDTLNETVYRQQKKITELEGLCAALARHLQTSGDASGESRPAHEPPPHY</sequence>
<feature type="region of interest" description="Disordered" evidence="1">
    <location>
        <begin position="48"/>
        <end position="68"/>
    </location>
</feature>
<keyword evidence="3" id="KW-1185">Reference proteome</keyword>
<dbReference type="RefSeq" id="WP_344763344.1">
    <property type="nucleotide sequence ID" value="NZ_BAAAZE010000008.1"/>
</dbReference>
<comment type="caution">
    <text evidence="2">The sequence shown here is derived from an EMBL/GenBank/DDBJ whole genome shotgun (WGS) entry which is preliminary data.</text>
</comment>
<dbReference type="PANTHER" id="PTHR36508:SF1">
    <property type="entry name" value="PROTEIN SLYX"/>
    <property type="match status" value="1"/>
</dbReference>
<dbReference type="EMBL" id="BAAAZE010000008">
    <property type="protein sequence ID" value="GAA4024021.1"/>
    <property type="molecule type" value="Genomic_DNA"/>
</dbReference>
<dbReference type="PANTHER" id="PTHR36508">
    <property type="entry name" value="PROTEIN SLYX"/>
    <property type="match status" value="1"/>
</dbReference>
<evidence type="ECO:0000313" key="2">
    <source>
        <dbReference type="EMBL" id="GAA4024021.1"/>
    </source>
</evidence>
<evidence type="ECO:0000313" key="3">
    <source>
        <dbReference type="Proteomes" id="UP001501353"/>
    </source>
</evidence>
<accession>A0ABP7TBV2</accession>
<dbReference type="Proteomes" id="UP001501353">
    <property type="component" value="Unassembled WGS sequence"/>
</dbReference>
<evidence type="ECO:0008006" key="4">
    <source>
        <dbReference type="Google" id="ProtNLM"/>
    </source>
</evidence>
<dbReference type="InterPro" id="IPR007236">
    <property type="entry name" value="SlyX"/>
</dbReference>
<organism evidence="2 3">
    <name type="scientific">Actimicrobium antarcticum</name>
    <dbReference type="NCBI Taxonomy" id="1051899"/>
    <lineage>
        <taxon>Bacteria</taxon>
        <taxon>Pseudomonadati</taxon>
        <taxon>Pseudomonadota</taxon>
        <taxon>Betaproteobacteria</taxon>
        <taxon>Burkholderiales</taxon>
        <taxon>Oxalobacteraceae</taxon>
        <taxon>Actimicrobium</taxon>
    </lineage>
</organism>
<name>A0ABP7TBV2_9BURK</name>